<evidence type="ECO:0000313" key="2">
    <source>
        <dbReference type="EMBL" id="KAA1429296.1"/>
    </source>
</evidence>
<evidence type="ECO:0000313" key="3">
    <source>
        <dbReference type="Proteomes" id="UP000324351"/>
    </source>
</evidence>
<dbReference type="Pfam" id="PF14087">
    <property type="entry name" value="DUF4267"/>
    <property type="match status" value="1"/>
</dbReference>
<feature type="transmembrane region" description="Helical" evidence="1">
    <location>
        <begin position="12"/>
        <end position="29"/>
    </location>
</feature>
<keyword evidence="3" id="KW-1185">Reference proteome</keyword>
<sequence length="125" mass="12315">MDPVTGLSLGRIAIGVSSLASPTLTARLFGLSPAANPQLGFFVRLFGVREIALGGLTLLAQGNARRTMVLAGMAVDGGDAASGVIALARKEVPVFTGSSLIAVALGAVGAGGAALALDRDGDAAR</sequence>
<reference evidence="2 3" key="2">
    <citation type="submission" date="2019-09" db="EMBL/GenBank/DDBJ databases">
        <authorList>
            <person name="Jin C."/>
        </authorList>
    </citation>
    <scope>NUCLEOTIDE SEQUENCE [LARGE SCALE GENOMIC DNA]</scope>
    <source>
        <strain evidence="2 3">BN140041</strain>
    </source>
</reference>
<accession>A0A5B1MA19</accession>
<feature type="transmembrane region" description="Helical" evidence="1">
    <location>
        <begin position="94"/>
        <end position="117"/>
    </location>
</feature>
<protein>
    <submittedName>
        <fullName evidence="2">DUF4267 domain-containing protein</fullName>
    </submittedName>
</protein>
<reference evidence="2 3" key="1">
    <citation type="submission" date="2019-09" db="EMBL/GenBank/DDBJ databases">
        <title>Nocardioides panacisoli sp. nov., isolated from the soil of a ginseng field.</title>
        <authorList>
            <person name="Cho C."/>
        </authorList>
    </citation>
    <scope>NUCLEOTIDE SEQUENCE [LARGE SCALE GENOMIC DNA]</scope>
    <source>
        <strain evidence="2 3">BN140041</strain>
    </source>
</reference>
<dbReference type="AlphaFoldDB" id="A0A5B1MA19"/>
<evidence type="ECO:0000256" key="1">
    <source>
        <dbReference type="SAM" id="Phobius"/>
    </source>
</evidence>
<dbReference type="Proteomes" id="UP000324351">
    <property type="component" value="Unassembled WGS sequence"/>
</dbReference>
<dbReference type="InterPro" id="IPR025363">
    <property type="entry name" value="DUF4267"/>
</dbReference>
<name>A0A5B1MA19_9ACTN</name>
<keyword evidence="1" id="KW-0472">Membrane</keyword>
<dbReference type="EMBL" id="VUJW01000001">
    <property type="protein sequence ID" value="KAA1429296.1"/>
    <property type="molecule type" value="Genomic_DNA"/>
</dbReference>
<comment type="caution">
    <text evidence="2">The sequence shown here is derived from an EMBL/GenBank/DDBJ whole genome shotgun (WGS) entry which is preliminary data.</text>
</comment>
<keyword evidence="1" id="KW-0812">Transmembrane</keyword>
<gene>
    <name evidence="2" type="ORF">F0U47_03665</name>
</gene>
<proteinExistence type="predicted"/>
<organism evidence="2 3">
    <name type="scientific">Nocardioides antri</name>
    <dbReference type="NCBI Taxonomy" id="2607659"/>
    <lineage>
        <taxon>Bacteria</taxon>
        <taxon>Bacillati</taxon>
        <taxon>Actinomycetota</taxon>
        <taxon>Actinomycetes</taxon>
        <taxon>Propionibacteriales</taxon>
        <taxon>Nocardioidaceae</taxon>
        <taxon>Nocardioides</taxon>
    </lineage>
</organism>
<dbReference type="RefSeq" id="WP_149748918.1">
    <property type="nucleotide sequence ID" value="NZ_VUJW01000001.1"/>
</dbReference>
<keyword evidence="1" id="KW-1133">Transmembrane helix</keyword>